<reference evidence="1" key="1">
    <citation type="submission" date="2023-11" db="EMBL/GenBank/DDBJ databases">
        <title>Genome assemblies of two species of porcelain crab, Petrolisthes cinctipes and Petrolisthes manimaculis (Anomura: Porcellanidae).</title>
        <authorList>
            <person name="Angst P."/>
        </authorList>
    </citation>
    <scope>NUCLEOTIDE SEQUENCE</scope>
    <source>
        <strain evidence="1">PB745_02</strain>
        <tissue evidence="1">Gill</tissue>
    </source>
</reference>
<evidence type="ECO:0000313" key="2">
    <source>
        <dbReference type="Proteomes" id="UP001292094"/>
    </source>
</evidence>
<dbReference type="Proteomes" id="UP001292094">
    <property type="component" value="Unassembled WGS sequence"/>
</dbReference>
<name>A0AAE1TLB0_9EUCA</name>
<sequence length="96" mass="10480">MLAYTLLKPKDSLFIFPNLSPALNSFSSVPSFHKPKHSPLISPNTITYLPSSPTSLSPLSQNPNLHLSYTFLKPKPNSLLISPPTPSPAWPCSPLL</sequence>
<gene>
    <name evidence="1" type="ORF">Pmani_037619</name>
</gene>
<evidence type="ECO:0000313" key="1">
    <source>
        <dbReference type="EMBL" id="KAK4289401.1"/>
    </source>
</evidence>
<comment type="caution">
    <text evidence="1">The sequence shown here is derived from an EMBL/GenBank/DDBJ whole genome shotgun (WGS) entry which is preliminary data.</text>
</comment>
<organism evidence="1 2">
    <name type="scientific">Petrolisthes manimaculis</name>
    <dbReference type="NCBI Taxonomy" id="1843537"/>
    <lineage>
        <taxon>Eukaryota</taxon>
        <taxon>Metazoa</taxon>
        <taxon>Ecdysozoa</taxon>
        <taxon>Arthropoda</taxon>
        <taxon>Crustacea</taxon>
        <taxon>Multicrustacea</taxon>
        <taxon>Malacostraca</taxon>
        <taxon>Eumalacostraca</taxon>
        <taxon>Eucarida</taxon>
        <taxon>Decapoda</taxon>
        <taxon>Pleocyemata</taxon>
        <taxon>Anomura</taxon>
        <taxon>Galatheoidea</taxon>
        <taxon>Porcellanidae</taxon>
        <taxon>Petrolisthes</taxon>
    </lineage>
</organism>
<proteinExistence type="predicted"/>
<dbReference type="AlphaFoldDB" id="A0AAE1TLB0"/>
<accession>A0AAE1TLB0</accession>
<dbReference type="EMBL" id="JAWZYT010005876">
    <property type="protein sequence ID" value="KAK4289401.1"/>
    <property type="molecule type" value="Genomic_DNA"/>
</dbReference>
<protein>
    <submittedName>
        <fullName evidence="1">Uncharacterized protein</fullName>
    </submittedName>
</protein>
<keyword evidence="2" id="KW-1185">Reference proteome</keyword>